<keyword evidence="5" id="KW-1015">Disulfide bond</keyword>
<evidence type="ECO:0000256" key="3">
    <source>
        <dbReference type="ARBA" id="ARBA00023004"/>
    </source>
</evidence>
<dbReference type="Gene3D" id="2.102.10.10">
    <property type="entry name" value="Rieske [2Fe-2S] iron-sulphur domain"/>
    <property type="match status" value="1"/>
</dbReference>
<dbReference type="Pfam" id="PF00355">
    <property type="entry name" value="Rieske"/>
    <property type="match status" value="1"/>
</dbReference>
<organism evidence="8 9">
    <name type="scientific">Streptomyces caledonius</name>
    <dbReference type="NCBI Taxonomy" id="3134107"/>
    <lineage>
        <taxon>Bacteria</taxon>
        <taxon>Bacillati</taxon>
        <taxon>Actinomycetota</taxon>
        <taxon>Actinomycetes</taxon>
        <taxon>Kitasatosporales</taxon>
        <taxon>Streptomycetaceae</taxon>
        <taxon>Streptomyces</taxon>
    </lineage>
</organism>
<proteinExistence type="predicted"/>
<keyword evidence="9" id="KW-1185">Reference proteome</keyword>
<dbReference type="InterPro" id="IPR005805">
    <property type="entry name" value="Rieske_Fe-S_prot_C"/>
</dbReference>
<dbReference type="PROSITE" id="PS51296">
    <property type="entry name" value="RIESKE"/>
    <property type="match status" value="1"/>
</dbReference>
<evidence type="ECO:0000256" key="1">
    <source>
        <dbReference type="ARBA" id="ARBA00022714"/>
    </source>
</evidence>
<evidence type="ECO:0000256" key="2">
    <source>
        <dbReference type="ARBA" id="ARBA00022723"/>
    </source>
</evidence>
<dbReference type="InterPro" id="IPR036922">
    <property type="entry name" value="Rieske_2Fe-2S_sf"/>
</dbReference>
<dbReference type="PRINTS" id="PR00162">
    <property type="entry name" value="RIESKE"/>
</dbReference>
<evidence type="ECO:0000313" key="9">
    <source>
        <dbReference type="Proteomes" id="UP001382904"/>
    </source>
</evidence>
<dbReference type="InterPro" id="IPR017941">
    <property type="entry name" value="Rieske_2Fe-2S"/>
</dbReference>
<keyword evidence="2" id="KW-0479">Metal-binding</keyword>
<evidence type="ECO:0000256" key="4">
    <source>
        <dbReference type="ARBA" id="ARBA00023014"/>
    </source>
</evidence>
<evidence type="ECO:0000256" key="5">
    <source>
        <dbReference type="ARBA" id="ARBA00023157"/>
    </source>
</evidence>
<feature type="domain" description="Rieske" evidence="7">
    <location>
        <begin position="18"/>
        <end position="110"/>
    </location>
</feature>
<protein>
    <submittedName>
        <fullName evidence="8">Rieske (2Fe-2S) protein</fullName>
    </submittedName>
</protein>
<dbReference type="Proteomes" id="UP001382904">
    <property type="component" value="Unassembled WGS sequence"/>
</dbReference>
<dbReference type="SUPFAM" id="SSF50022">
    <property type="entry name" value="ISP domain"/>
    <property type="match status" value="1"/>
</dbReference>
<dbReference type="CDD" id="cd03467">
    <property type="entry name" value="Rieske"/>
    <property type="match status" value="1"/>
</dbReference>
<evidence type="ECO:0000259" key="7">
    <source>
        <dbReference type="PROSITE" id="PS51296"/>
    </source>
</evidence>
<evidence type="ECO:0000313" key="8">
    <source>
        <dbReference type="EMBL" id="MEJ8640910.1"/>
    </source>
</evidence>
<evidence type="ECO:0000256" key="6">
    <source>
        <dbReference type="SAM" id="MobiDB-lite"/>
    </source>
</evidence>
<reference evidence="8 9" key="1">
    <citation type="submission" date="2024-03" db="EMBL/GenBank/DDBJ databases">
        <title>Novel Streptomyces species of biotechnological and ecological value are a feature of Machair soil.</title>
        <authorList>
            <person name="Prole J.R."/>
            <person name="Goodfellow M."/>
            <person name="Allenby N."/>
            <person name="Ward A.C."/>
        </authorList>
    </citation>
    <scope>NUCLEOTIDE SEQUENCE [LARGE SCALE GENOMIC DNA]</scope>
    <source>
        <strain evidence="8 9">MS1.HAVA.3</strain>
    </source>
</reference>
<keyword evidence="3" id="KW-0408">Iron</keyword>
<dbReference type="EMBL" id="JBBKAM010000002">
    <property type="protein sequence ID" value="MEJ8640910.1"/>
    <property type="molecule type" value="Genomic_DNA"/>
</dbReference>
<keyword evidence="4" id="KW-0411">Iron-sulfur</keyword>
<comment type="caution">
    <text evidence="8">The sequence shown here is derived from an EMBL/GenBank/DDBJ whole genome shotgun (WGS) entry which is preliminary data.</text>
</comment>
<feature type="compositionally biased region" description="Basic and acidic residues" evidence="6">
    <location>
        <begin position="1"/>
        <end position="14"/>
    </location>
</feature>
<keyword evidence="1" id="KW-0001">2Fe-2S</keyword>
<sequence>MAATREDGPEERPAEAGTPIAKASDIPVGGGRIFTKRGVLISQPTAGVFKAFSATCTRQGCALSDVSGTTANCPCHGSAFRVADGSVAVGPASAPLSPRKIRVSGDWIHLV</sequence>
<name>A0ABU8TZS8_9ACTN</name>
<accession>A0ABU8TZS8</accession>
<gene>
    <name evidence="8" type="ORF">WKI68_04455</name>
</gene>
<feature type="region of interest" description="Disordered" evidence="6">
    <location>
        <begin position="1"/>
        <end position="23"/>
    </location>
</feature>